<protein>
    <submittedName>
        <fullName evidence="2">Transcriptional regulator</fullName>
    </submittedName>
</protein>
<dbReference type="GO" id="GO:0003677">
    <property type="term" value="F:DNA binding"/>
    <property type="evidence" value="ECO:0007669"/>
    <property type="project" value="InterPro"/>
</dbReference>
<dbReference type="Pfam" id="PF13560">
    <property type="entry name" value="HTH_31"/>
    <property type="match status" value="1"/>
</dbReference>
<name>A0A250JI68_9BACT</name>
<dbReference type="InterPro" id="IPR001387">
    <property type="entry name" value="Cro/C1-type_HTH"/>
</dbReference>
<dbReference type="InterPro" id="IPR010982">
    <property type="entry name" value="Lambda_DNA-bd_dom_sf"/>
</dbReference>
<dbReference type="Gene3D" id="1.10.260.40">
    <property type="entry name" value="lambda repressor-like DNA-binding domains"/>
    <property type="match status" value="1"/>
</dbReference>
<dbReference type="Proteomes" id="UP000217257">
    <property type="component" value="Chromosome"/>
</dbReference>
<accession>A0A250JI68</accession>
<dbReference type="SMART" id="SM00530">
    <property type="entry name" value="HTH_XRE"/>
    <property type="match status" value="1"/>
</dbReference>
<organism evidence="2 3">
    <name type="scientific">Cystobacter fuscus</name>
    <dbReference type="NCBI Taxonomy" id="43"/>
    <lineage>
        <taxon>Bacteria</taxon>
        <taxon>Pseudomonadati</taxon>
        <taxon>Myxococcota</taxon>
        <taxon>Myxococcia</taxon>
        <taxon>Myxococcales</taxon>
        <taxon>Cystobacterineae</taxon>
        <taxon>Archangiaceae</taxon>
        <taxon>Cystobacter</taxon>
    </lineage>
</organism>
<evidence type="ECO:0000259" key="1">
    <source>
        <dbReference type="SMART" id="SM00530"/>
    </source>
</evidence>
<dbReference type="KEGG" id="cfus:CYFUS_008325"/>
<dbReference type="AlphaFoldDB" id="A0A250JI68"/>
<dbReference type="RefSeq" id="WP_095992551.1">
    <property type="nucleotide sequence ID" value="NZ_CP022098.1"/>
</dbReference>
<gene>
    <name evidence="2" type="ORF">CYFUS_008325</name>
</gene>
<dbReference type="EMBL" id="CP022098">
    <property type="protein sequence ID" value="ATB42846.1"/>
    <property type="molecule type" value="Genomic_DNA"/>
</dbReference>
<dbReference type="CDD" id="cd00093">
    <property type="entry name" value="HTH_XRE"/>
    <property type="match status" value="1"/>
</dbReference>
<reference evidence="2 3" key="1">
    <citation type="submission" date="2017-06" db="EMBL/GenBank/DDBJ databases">
        <title>Sequencing and comparative analysis of myxobacterial genomes.</title>
        <authorList>
            <person name="Rupp O."/>
            <person name="Goesmann A."/>
            <person name="Sogaard-Andersen L."/>
        </authorList>
    </citation>
    <scope>NUCLEOTIDE SEQUENCE [LARGE SCALE GENOMIC DNA]</scope>
    <source>
        <strain evidence="2 3">DSM 52655</strain>
    </source>
</reference>
<dbReference type="Gene3D" id="3.30.450.180">
    <property type="match status" value="1"/>
</dbReference>
<dbReference type="InterPro" id="IPR041413">
    <property type="entry name" value="MLTR_LBD"/>
</dbReference>
<dbReference type="Pfam" id="PF17765">
    <property type="entry name" value="MLTR_LBD"/>
    <property type="match status" value="1"/>
</dbReference>
<dbReference type="PANTHER" id="PTHR35010">
    <property type="entry name" value="BLL4672 PROTEIN-RELATED"/>
    <property type="match status" value="1"/>
</dbReference>
<dbReference type="SUPFAM" id="SSF47413">
    <property type="entry name" value="lambda repressor-like DNA-binding domains"/>
    <property type="match status" value="1"/>
</dbReference>
<evidence type="ECO:0000313" key="2">
    <source>
        <dbReference type="EMBL" id="ATB42846.1"/>
    </source>
</evidence>
<evidence type="ECO:0000313" key="3">
    <source>
        <dbReference type="Proteomes" id="UP000217257"/>
    </source>
</evidence>
<proteinExistence type="predicted"/>
<feature type="domain" description="HTH cro/C1-type" evidence="1">
    <location>
        <begin position="12"/>
        <end position="88"/>
    </location>
</feature>
<sequence length="282" mass="31958">MTESSRRSSRSELAEFLRSRRARVRPEDVGLSGGSRRRTPGLRREEVARLAEVGISWYTWLEQGRDIQVSEPFLERLARALRLNPAERAHLFELAQGRPPPRLAITPASVSPALQRVLDVHPFPGLVTTPRWDVVAWNPPAVILYGDYALRPPAQRNILWSAFTSPRTRLRTEPWESHARGLVARFRLDAGRAADRTEFDALVAELSEVSPEFRRFWSEHDVLETAEGVKSITHPEVGVIEFEHVTLTHSEPDGRLLRITLYGPRPGVSTTRARKLFGAVTR</sequence>